<dbReference type="SUPFAM" id="SSF52151">
    <property type="entry name" value="FabD/lysophospholipase-like"/>
    <property type="match status" value="1"/>
</dbReference>
<dbReference type="InterPro" id="IPR016035">
    <property type="entry name" value="Acyl_Trfase/lysoPLipase"/>
</dbReference>
<feature type="transmembrane region" description="Helical" evidence="2">
    <location>
        <begin position="363"/>
        <end position="385"/>
    </location>
</feature>
<evidence type="ECO:0000256" key="1">
    <source>
        <dbReference type="SAM" id="MobiDB-lite"/>
    </source>
</evidence>
<proteinExistence type="predicted"/>
<reference evidence="3 4" key="1">
    <citation type="journal article" date="2010" name="Cell">
        <title>The genome of Naegleria gruberi illuminates early eukaryotic versatility.</title>
        <authorList>
            <person name="Fritz-Laylin L.K."/>
            <person name="Prochnik S.E."/>
            <person name="Ginger M.L."/>
            <person name="Dacks J.B."/>
            <person name="Carpenter M.L."/>
            <person name="Field M.C."/>
            <person name="Kuo A."/>
            <person name="Paredez A."/>
            <person name="Chapman J."/>
            <person name="Pham J."/>
            <person name="Shu S."/>
            <person name="Neupane R."/>
            <person name="Cipriano M."/>
            <person name="Mancuso J."/>
            <person name="Tu H."/>
            <person name="Salamov A."/>
            <person name="Lindquist E."/>
            <person name="Shapiro H."/>
            <person name="Lucas S."/>
            <person name="Grigoriev I.V."/>
            <person name="Cande W.Z."/>
            <person name="Fulton C."/>
            <person name="Rokhsar D.S."/>
            <person name="Dawson S.C."/>
        </authorList>
    </citation>
    <scope>NUCLEOTIDE SEQUENCE [LARGE SCALE GENOMIC DNA]</scope>
    <source>
        <strain evidence="3 4">NEG-M</strain>
    </source>
</reference>
<feature type="region of interest" description="Disordered" evidence="1">
    <location>
        <begin position="1"/>
        <end position="47"/>
    </location>
</feature>
<feature type="compositionally biased region" description="Low complexity" evidence="1">
    <location>
        <begin position="823"/>
        <end position="862"/>
    </location>
</feature>
<evidence type="ECO:0008006" key="5">
    <source>
        <dbReference type="Google" id="ProtNLM"/>
    </source>
</evidence>
<feature type="transmembrane region" description="Helical" evidence="2">
    <location>
        <begin position="128"/>
        <end position="146"/>
    </location>
</feature>
<accession>D2VMP7</accession>
<gene>
    <name evidence="3" type="ORF">NAEGRDRAFT_80567</name>
</gene>
<dbReference type="OrthoDB" id="5948018at2759"/>
<evidence type="ECO:0000313" key="4">
    <source>
        <dbReference type="Proteomes" id="UP000006671"/>
    </source>
</evidence>
<feature type="region of interest" description="Disordered" evidence="1">
    <location>
        <begin position="818"/>
        <end position="909"/>
    </location>
</feature>
<dbReference type="GO" id="GO:0004623">
    <property type="term" value="F:phospholipase A2 activity"/>
    <property type="evidence" value="ECO:0007669"/>
    <property type="project" value="TreeGrafter"/>
</dbReference>
<dbReference type="Gene3D" id="3.40.1090.10">
    <property type="entry name" value="Cytosolic phospholipase A2 catalytic domain"/>
    <property type="match status" value="1"/>
</dbReference>
<keyword evidence="2" id="KW-0812">Transmembrane</keyword>
<dbReference type="EMBL" id="GG738883">
    <property type="protein sequence ID" value="EFC41770.1"/>
    <property type="molecule type" value="Genomic_DNA"/>
</dbReference>
<dbReference type="GO" id="GO:0046475">
    <property type="term" value="P:glycerophospholipid catabolic process"/>
    <property type="evidence" value="ECO:0007669"/>
    <property type="project" value="TreeGrafter"/>
</dbReference>
<feature type="compositionally biased region" description="Polar residues" evidence="1">
    <location>
        <begin position="21"/>
        <end position="35"/>
    </location>
</feature>
<dbReference type="eggNOG" id="ENOG502SFKG">
    <property type="taxonomic scope" value="Eukaryota"/>
</dbReference>
<dbReference type="PANTHER" id="PTHR10728">
    <property type="entry name" value="CYTOSOLIC PHOSPHOLIPASE A2"/>
    <property type="match status" value="1"/>
</dbReference>
<feature type="transmembrane region" description="Helical" evidence="2">
    <location>
        <begin position="329"/>
        <end position="351"/>
    </location>
</feature>
<feature type="transmembrane region" description="Helical" evidence="2">
    <location>
        <begin position="240"/>
        <end position="259"/>
    </location>
</feature>
<evidence type="ECO:0000256" key="2">
    <source>
        <dbReference type="SAM" id="Phobius"/>
    </source>
</evidence>
<feature type="transmembrane region" description="Helical" evidence="2">
    <location>
        <begin position="543"/>
        <end position="560"/>
    </location>
</feature>
<keyword evidence="4" id="KW-1185">Reference proteome</keyword>
<dbReference type="VEuPathDB" id="AmoebaDB:NAEGRDRAFT_80567"/>
<feature type="compositionally biased region" description="Polar residues" evidence="1">
    <location>
        <begin position="863"/>
        <end position="903"/>
    </location>
</feature>
<feature type="compositionally biased region" description="Basic and acidic residues" evidence="1">
    <location>
        <begin position="1"/>
        <end position="19"/>
    </location>
</feature>
<dbReference type="GeneID" id="8851359"/>
<organism evidence="4">
    <name type="scientific">Naegleria gruberi</name>
    <name type="common">Amoeba</name>
    <dbReference type="NCBI Taxonomy" id="5762"/>
    <lineage>
        <taxon>Eukaryota</taxon>
        <taxon>Discoba</taxon>
        <taxon>Heterolobosea</taxon>
        <taxon>Tetramitia</taxon>
        <taxon>Eutetramitia</taxon>
        <taxon>Vahlkampfiidae</taxon>
        <taxon>Naegleria</taxon>
    </lineage>
</organism>
<dbReference type="GO" id="GO:0005829">
    <property type="term" value="C:cytosol"/>
    <property type="evidence" value="ECO:0007669"/>
    <property type="project" value="TreeGrafter"/>
</dbReference>
<dbReference type="Proteomes" id="UP000006671">
    <property type="component" value="Unassembled WGS sequence"/>
</dbReference>
<dbReference type="PANTHER" id="PTHR10728:SF40">
    <property type="entry name" value="PATATIN FAMILY PROTEIN"/>
    <property type="match status" value="1"/>
</dbReference>
<keyword evidence="2" id="KW-0472">Membrane</keyword>
<dbReference type="AlphaFoldDB" id="D2VMP7"/>
<feature type="transmembrane region" description="Helical" evidence="2">
    <location>
        <begin position="303"/>
        <end position="323"/>
    </location>
</feature>
<evidence type="ECO:0000313" key="3">
    <source>
        <dbReference type="EMBL" id="EFC41770.1"/>
    </source>
</evidence>
<sequence>MERDENAILLHDVKPKDDSSSVEITPENTSSNQPLPNDEKKPRRNLGVSFSGGGIRSASFMVGVIEALVFSEGELMTNVKEFSSVSGGGYASSSFYSYLIAQLTQPEQPNNPFETAFKQMKETFERNSNYLVSGIAALRTACFFLVGALHNFLLWFCLCILLGNFLFAGVVYNVNDNATGQMTSYLSHVPLISNGTISVSEKTDKAQYFILSFLQFTSIANDIVQGKYTSFGWSVFPRELVITVFSILMVLVLVLITWVVKVRYVNHYNNGFFDCLMDGFNSFLQCFNFILKYESVKRIWGGFKIVFIYFPAAIIGVGGLLILPLLALSFLLSIFVECLKFTMFVEGLILVSWGESSFLASHHIFNSLYLVGWIVMAIIFGFIFATGKNIFKLGETVAMGLSGFFLIVCTPIMLLWIASHFCLWQIFGDYGEFTMIPTINNSEAELVCLKTFASIWVAIELFMSEYLNSAFRELYNSGLKNFLHSNICVSKAGERQDLPIFTFNCCVNNLAEKEGSCGHYSFSSTGKCRSITHNLPKLDTSNLSLSTVVSISGAAVSLMLGEALNIPLVSQFVAFVLYILGINIGEWVDLGNYKTKTIDKFFKWFLLVCVFLTNLNVFEGIYSSGLIYGSWLYRIIVIGVIMYSFGLQIIIGLVLRLVNIGRNPEYSLYQIFFNIFSLHYIPLFRALLMIVGYPDNVTSKTYFLSDGGHYENLGLLNLLYNMRSEIFAFDATEDSKLSLSELSSCLEKAIRFNIIKEDSIKCYPSKSRANNNDYKYSVDDLMRIDLWETRAHQDEGALIKLSRSNFLYIEFEYTETHVKNSNPQPKQQPKQEKQTSTNTTQQAQQPTPSSASNTNNTNCTSSIENASPTTDITSKSSPKEQTQPESTNNISESTAANDPPQQETESRKGCLWYGKATLTGEEDDRIKFYQSNNNVFPHHSTLFQLFSKEDFSAYRLLGKHVASCITNDYLANQN</sequence>
<dbReference type="KEGG" id="ngr:NAEGRDRAFT_80567"/>
<dbReference type="RefSeq" id="XP_002674514.1">
    <property type="nucleotide sequence ID" value="XM_002674468.1"/>
</dbReference>
<keyword evidence="2" id="KW-1133">Transmembrane helix</keyword>
<feature type="transmembrane region" description="Helical" evidence="2">
    <location>
        <begin position="152"/>
        <end position="174"/>
    </location>
</feature>
<feature type="transmembrane region" description="Helical" evidence="2">
    <location>
        <begin position="566"/>
        <end position="584"/>
    </location>
</feature>
<feature type="transmembrane region" description="Helical" evidence="2">
    <location>
        <begin position="631"/>
        <end position="659"/>
    </location>
</feature>
<feature type="transmembrane region" description="Helical" evidence="2">
    <location>
        <begin position="671"/>
        <end position="693"/>
    </location>
</feature>
<dbReference type="InParanoid" id="D2VMP7"/>
<protein>
    <recommendedName>
        <fullName evidence="5">PNPLA domain-containing protein</fullName>
    </recommendedName>
</protein>
<name>D2VMP7_NAEGR</name>
<feature type="transmembrane region" description="Helical" evidence="2">
    <location>
        <begin position="604"/>
        <end position="625"/>
    </location>
</feature>
<feature type="transmembrane region" description="Helical" evidence="2">
    <location>
        <begin position="397"/>
        <end position="418"/>
    </location>
</feature>